<keyword evidence="1" id="KW-0597">Phosphoprotein</keyword>
<proteinExistence type="predicted"/>
<dbReference type="OrthoDB" id="673128at2"/>
<evidence type="ECO:0000259" key="2">
    <source>
        <dbReference type="PROSITE" id="PS50110"/>
    </source>
</evidence>
<feature type="domain" description="Response regulatory" evidence="2">
    <location>
        <begin position="6"/>
        <end position="129"/>
    </location>
</feature>
<dbReference type="PROSITE" id="PS50110">
    <property type="entry name" value="RESPONSE_REGULATORY"/>
    <property type="match status" value="1"/>
</dbReference>
<reference evidence="3 4" key="1">
    <citation type="submission" date="2017-04" db="EMBL/GenBank/DDBJ databases">
        <authorList>
            <person name="Afonso C.L."/>
            <person name="Miller P.J."/>
            <person name="Scott M.A."/>
            <person name="Spackman E."/>
            <person name="Goraichik I."/>
            <person name="Dimitrov K.M."/>
            <person name="Suarez D.L."/>
            <person name="Swayne D.E."/>
        </authorList>
    </citation>
    <scope>NUCLEOTIDE SEQUENCE [LARGE SCALE GENOMIC DNA]</scope>
    <source>
        <strain evidence="3 4">DSM 26133</strain>
    </source>
</reference>
<accession>A0A1W2G8T2</accession>
<dbReference type="PANTHER" id="PTHR44520:SF2">
    <property type="entry name" value="RESPONSE REGULATOR RCP1"/>
    <property type="match status" value="1"/>
</dbReference>
<dbReference type="Gene3D" id="3.40.50.2300">
    <property type="match status" value="1"/>
</dbReference>
<dbReference type="AlphaFoldDB" id="A0A1W2G8T2"/>
<dbReference type="SUPFAM" id="SSF52172">
    <property type="entry name" value="CheY-like"/>
    <property type="match status" value="1"/>
</dbReference>
<dbReference type="InterPro" id="IPR011006">
    <property type="entry name" value="CheY-like_superfamily"/>
</dbReference>
<dbReference type="EMBL" id="FWYF01000001">
    <property type="protein sequence ID" value="SMD33100.1"/>
    <property type="molecule type" value="Genomic_DNA"/>
</dbReference>
<dbReference type="STRING" id="692418.SAMN04488029_1465"/>
<gene>
    <name evidence="3" type="ORF">SAMN04488029_1465</name>
</gene>
<keyword evidence="4" id="KW-1185">Reference proteome</keyword>
<evidence type="ECO:0000313" key="4">
    <source>
        <dbReference type="Proteomes" id="UP000192472"/>
    </source>
</evidence>
<sequence length="129" mass="14432">MKSVKSIYVVEDDPISSFVIKLALQQHPAFDEAVEFKNGQVAVDHLLKNEANGNLPELILLDINMPVMDGWDFLDKFSEMGVSKDIPVVMLTSSINPNDIEKANAHELVKGFLSKPLNKEKLDEVLRLV</sequence>
<evidence type="ECO:0000313" key="3">
    <source>
        <dbReference type="EMBL" id="SMD33100.1"/>
    </source>
</evidence>
<dbReference type="Proteomes" id="UP000192472">
    <property type="component" value="Unassembled WGS sequence"/>
</dbReference>
<name>A0A1W2G8T2_REIFA</name>
<organism evidence="3 4">
    <name type="scientific">Reichenbachiella faecimaris</name>
    <dbReference type="NCBI Taxonomy" id="692418"/>
    <lineage>
        <taxon>Bacteria</taxon>
        <taxon>Pseudomonadati</taxon>
        <taxon>Bacteroidota</taxon>
        <taxon>Cytophagia</taxon>
        <taxon>Cytophagales</taxon>
        <taxon>Reichenbachiellaceae</taxon>
        <taxon>Reichenbachiella</taxon>
    </lineage>
</organism>
<dbReference type="InterPro" id="IPR001789">
    <property type="entry name" value="Sig_transdc_resp-reg_receiver"/>
</dbReference>
<dbReference type="SMART" id="SM00448">
    <property type="entry name" value="REC"/>
    <property type="match status" value="1"/>
</dbReference>
<dbReference type="GO" id="GO:0000160">
    <property type="term" value="P:phosphorelay signal transduction system"/>
    <property type="evidence" value="ECO:0007669"/>
    <property type="project" value="InterPro"/>
</dbReference>
<dbReference type="PANTHER" id="PTHR44520">
    <property type="entry name" value="RESPONSE REGULATOR RCP1-RELATED"/>
    <property type="match status" value="1"/>
</dbReference>
<dbReference type="InterPro" id="IPR052893">
    <property type="entry name" value="TCS_response_regulator"/>
</dbReference>
<dbReference type="RefSeq" id="WP_084371779.1">
    <property type="nucleotide sequence ID" value="NZ_FWYF01000001.1"/>
</dbReference>
<protein>
    <submittedName>
        <fullName evidence="3">Response regulator receiver domain-containing protein</fullName>
    </submittedName>
</protein>
<feature type="modified residue" description="4-aspartylphosphate" evidence="1">
    <location>
        <position position="62"/>
    </location>
</feature>
<dbReference type="Pfam" id="PF00072">
    <property type="entry name" value="Response_reg"/>
    <property type="match status" value="1"/>
</dbReference>
<evidence type="ECO:0000256" key="1">
    <source>
        <dbReference type="PROSITE-ProRule" id="PRU00169"/>
    </source>
</evidence>